<name>A0AB35XCR2_9ENTR</name>
<dbReference type="RefSeq" id="WP_202216680.1">
    <property type="nucleotide sequence ID" value="NZ_JAWFHB010000015.1"/>
</dbReference>
<reference evidence="2 3" key="1">
    <citation type="submission" date="2023-10" db="EMBL/GenBank/DDBJ databases">
        <title>Wastewater isolates of ESBL- and carbapenemase-producing Gram-negative bacteria from New Zealand.</title>
        <authorList>
            <person name="Straub C."/>
            <person name="Weaver L."/>
            <person name="Cornelius A."/>
            <person name="Mcgill E."/>
            <person name="Dyet K."/>
            <person name="White L."/>
            <person name="Pattis I."/>
        </authorList>
    </citation>
    <scope>NUCLEOTIDE SEQUENCE [LARGE SCALE GENOMIC DNA]</scope>
    <source>
        <strain evidence="2 3">ESBL09</strain>
    </source>
</reference>
<keyword evidence="1" id="KW-0472">Membrane</keyword>
<evidence type="ECO:0000313" key="2">
    <source>
        <dbReference type="EMBL" id="MEE9655498.1"/>
    </source>
</evidence>
<feature type="transmembrane region" description="Helical" evidence="1">
    <location>
        <begin position="69"/>
        <end position="89"/>
    </location>
</feature>
<dbReference type="Proteomes" id="UP001331691">
    <property type="component" value="Unassembled WGS sequence"/>
</dbReference>
<protein>
    <submittedName>
        <fullName evidence="2">DUF2628 domain-containing protein</fullName>
    </submittedName>
</protein>
<keyword evidence="3" id="KW-1185">Reference proteome</keyword>
<dbReference type="AlphaFoldDB" id="A0AB35XCR2"/>
<dbReference type="Pfam" id="PF10947">
    <property type="entry name" value="DUF2628"/>
    <property type="match status" value="1"/>
</dbReference>
<accession>A0AB35XCR2</accession>
<keyword evidence="1" id="KW-0812">Transmembrane</keyword>
<dbReference type="InterPro" id="IPR024399">
    <property type="entry name" value="DUF2628"/>
</dbReference>
<feature type="transmembrane region" description="Helical" evidence="1">
    <location>
        <begin position="45"/>
        <end position="63"/>
    </location>
</feature>
<keyword evidence="1" id="KW-1133">Transmembrane helix</keyword>
<evidence type="ECO:0000313" key="3">
    <source>
        <dbReference type="Proteomes" id="UP001331691"/>
    </source>
</evidence>
<sequence length="142" mass="16424">MANNEFSEKWRDRFKFFNQHGLPGMDSYRAALGQLSFSRRTRIHCNGYAFIFGFLYFCILGLWKKGLVLFITAIVVNLLISLIEGLMNVNLNVLDKLMNFVYMYICSTSANTAYYLRAVKGIDSWNPLQGLTRKSINTLSRR</sequence>
<organism evidence="2 3">
    <name type="scientific">Kluyvera ascorbata</name>
    <dbReference type="NCBI Taxonomy" id="51288"/>
    <lineage>
        <taxon>Bacteria</taxon>
        <taxon>Pseudomonadati</taxon>
        <taxon>Pseudomonadota</taxon>
        <taxon>Gammaproteobacteria</taxon>
        <taxon>Enterobacterales</taxon>
        <taxon>Enterobacteriaceae</taxon>
        <taxon>Kluyvera</taxon>
    </lineage>
</organism>
<proteinExistence type="predicted"/>
<gene>
    <name evidence="2" type="ORF">V4836_15355</name>
</gene>
<comment type="caution">
    <text evidence="2">The sequence shown here is derived from an EMBL/GenBank/DDBJ whole genome shotgun (WGS) entry which is preliminary data.</text>
</comment>
<dbReference type="EMBL" id="JAZKKV010000001">
    <property type="protein sequence ID" value="MEE9655498.1"/>
    <property type="molecule type" value="Genomic_DNA"/>
</dbReference>
<evidence type="ECO:0000256" key="1">
    <source>
        <dbReference type="SAM" id="Phobius"/>
    </source>
</evidence>